<dbReference type="InterPro" id="IPR038062">
    <property type="entry name" value="ScdA-like_N_sf"/>
</dbReference>
<keyword evidence="3" id="KW-0479">Metal-binding</keyword>
<dbReference type="PANTHER" id="PTHR36438:SF1">
    <property type="entry name" value="IRON-SULFUR CLUSTER REPAIR PROTEIN YTFE"/>
    <property type="match status" value="1"/>
</dbReference>
<feature type="domain" description="Hemerythrin-like" evidence="5">
    <location>
        <begin position="81"/>
        <end position="232"/>
    </location>
</feature>
<sequence>MNATNERTVAELVTEDYRTADVFKKFGIDFCCGGKVTVEEICVKKNISYEQLTDELNRIGQSTPTTDTDFKEWSLDKLANYIVEKHHGYVTSNLELIRQYANKVALVHGGHRPETKAIARLYNEVADELAHHLEKEEIILFPYVNQLAAAKRNNVKIQAPHFGTVKNPITMMEAEHEFAGDHFHEIATLSDQYNAPPEACNTYRVLYAKLKEFEDDLHTHIHLENNILFPKAKTLEQEVIAQAHL</sequence>
<evidence type="ECO:0000313" key="7">
    <source>
        <dbReference type="Proteomes" id="UP000515344"/>
    </source>
</evidence>
<evidence type="ECO:0000256" key="4">
    <source>
        <dbReference type="ARBA" id="ARBA00023004"/>
    </source>
</evidence>
<dbReference type="KEGG" id="lacs:H4075_21070"/>
<dbReference type="Pfam" id="PF01814">
    <property type="entry name" value="Hemerythrin"/>
    <property type="match status" value="1"/>
</dbReference>
<dbReference type="PANTHER" id="PTHR36438">
    <property type="entry name" value="IRON-SULFUR CLUSTER REPAIR PROTEIN YTFE"/>
    <property type="match status" value="1"/>
</dbReference>
<gene>
    <name evidence="6" type="primary">ric</name>
    <name evidence="6" type="ORF">H4075_21070</name>
</gene>
<reference evidence="7" key="1">
    <citation type="submission" date="2020-08" db="EMBL/GenBank/DDBJ databases">
        <title>Lacibacter sp. S13-6-6 genome sequencing.</title>
        <authorList>
            <person name="Jin L."/>
        </authorList>
    </citation>
    <scope>NUCLEOTIDE SEQUENCE [LARGE SCALE GENOMIC DNA]</scope>
    <source>
        <strain evidence="7">S13-6-6</strain>
    </source>
</reference>
<dbReference type="AlphaFoldDB" id="A0A7G5XGB5"/>
<dbReference type="GO" id="GO:0046872">
    <property type="term" value="F:metal ion binding"/>
    <property type="evidence" value="ECO:0007669"/>
    <property type="project" value="UniProtKB-KW"/>
</dbReference>
<evidence type="ECO:0000313" key="6">
    <source>
        <dbReference type="EMBL" id="QNA44518.1"/>
    </source>
</evidence>
<dbReference type="RefSeq" id="WP_182802790.1">
    <property type="nucleotide sequence ID" value="NZ_CP060007.1"/>
</dbReference>
<dbReference type="EMBL" id="CP060007">
    <property type="protein sequence ID" value="QNA44518.1"/>
    <property type="molecule type" value="Genomic_DNA"/>
</dbReference>
<comment type="subcellular location">
    <subcellularLocation>
        <location evidence="1">Cytoplasm</location>
    </subcellularLocation>
</comment>
<name>A0A7G5XGB5_9BACT</name>
<dbReference type="Pfam" id="PF04405">
    <property type="entry name" value="ScdA_N"/>
    <property type="match status" value="1"/>
</dbReference>
<protein>
    <submittedName>
        <fullName evidence="6">Iron-sulfur cluster repair di-iron protein</fullName>
    </submittedName>
</protein>
<keyword evidence="2" id="KW-0963">Cytoplasm</keyword>
<proteinExistence type="predicted"/>
<dbReference type="InterPro" id="IPR019903">
    <property type="entry name" value="RIC_family"/>
</dbReference>
<dbReference type="Gene3D" id="1.20.120.520">
    <property type="entry name" value="nmb1532 protein domain like"/>
    <property type="match status" value="1"/>
</dbReference>
<evidence type="ECO:0000259" key="5">
    <source>
        <dbReference type="Pfam" id="PF01814"/>
    </source>
</evidence>
<dbReference type="Gene3D" id="1.10.3910.10">
    <property type="entry name" value="SP0561-like"/>
    <property type="match status" value="1"/>
</dbReference>
<dbReference type="InterPro" id="IPR012312">
    <property type="entry name" value="Hemerythrin-like"/>
</dbReference>
<evidence type="ECO:0000256" key="3">
    <source>
        <dbReference type="ARBA" id="ARBA00022723"/>
    </source>
</evidence>
<dbReference type="NCBIfam" id="TIGR03652">
    <property type="entry name" value="FeS_repair_RIC"/>
    <property type="match status" value="1"/>
</dbReference>
<evidence type="ECO:0000256" key="1">
    <source>
        <dbReference type="ARBA" id="ARBA00004496"/>
    </source>
</evidence>
<dbReference type="Proteomes" id="UP000515344">
    <property type="component" value="Chromosome"/>
</dbReference>
<dbReference type="GO" id="GO:0005737">
    <property type="term" value="C:cytoplasm"/>
    <property type="evidence" value="ECO:0007669"/>
    <property type="project" value="UniProtKB-SubCell"/>
</dbReference>
<organism evidence="6 7">
    <name type="scientific">Lacibacter sediminis</name>
    <dbReference type="NCBI Taxonomy" id="2760713"/>
    <lineage>
        <taxon>Bacteria</taxon>
        <taxon>Pseudomonadati</taxon>
        <taxon>Bacteroidota</taxon>
        <taxon>Chitinophagia</taxon>
        <taxon>Chitinophagales</taxon>
        <taxon>Chitinophagaceae</taxon>
        <taxon>Lacibacter</taxon>
    </lineage>
</organism>
<keyword evidence="7" id="KW-1185">Reference proteome</keyword>
<accession>A0A7G5XGB5</accession>
<keyword evidence="4" id="KW-0408">Iron</keyword>
<evidence type="ECO:0000256" key="2">
    <source>
        <dbReference type="ARBA" id="ARBA00022490"/>
    </source>
</evidence>